<evidence type="ECO:0000259" key="1">
    <source>
        <dbReference type="Pfam" id="PF09299"/>
    </source>
</evidence>
<comment type="caution">
    <text evidence="2">The sequence shown here is derived from an EMBL/GenBank/DDBJ whole genome shotgun (WGS) entry which is preliminary data.</text>
</comment>
<dbReference type="SUPFAM" id="SSF50610">
    <property type="entry name" value="mu transposase, C-terminal domain"/>
    <property type="match status" value="1"/>
</dbReference>
<reference evidence="2" key="1">
    <citation type="submission" date="2022-12" db="EMBL/GenBank/DDBJ databases">
        <title>Reference genome sequencing for broad-spectrum identification of bacterial and archaeal isolates by mass spectrometry.</title>
        <authorList>
            <person name="Sekiguchi Y."/>
            <person name="Tourlousse D.M."/>
        </authorList>
    </citation>
    <scope>NUCLEOTIDE SEQUENCE</scope>
    <source>
        <strain evidence="2">5-2</strain>
    </source>
</reference>
<protein>
    <recommendedName>
        <fullName evidence="1">Transposase-like Mu C-terminal domain-containing protein</fullName>
    </recommendedName>
</protein>
<dbReference type="EMBL" id="BSDQ01000001">
    <property type="protein sequence ID" value="GLI29734.1"/>
    <property type="molecule type" value="Genomic_DNA"/>
</dbReference>
<proteinExistence type="predicted"/>
<gene>
    <name evidence="2" type="ORF">BCONGLO52_05750</name>
</gene>
<organism evidence="2 3">
    <name type="scientific">Brachybacterium conglomeratum</name>
    <dbReference type="NCBI Taxonomy" id="47846"/>
    <lineage>
        <taxon>Bacteria</taxon>
        <taxon>Bacillati</taxon>
        <taxon>Actinomycetota</taxon>
        <taxon>Actinomycetes</taxon>
        <taxon>Micrococcales</taxon>
        <taxon>Dermabacteraceae</taxon>
        <taxon>Brachybacterium</taxon>
    </lineage>
</organism>
<keyword evidence="3" id="KW-1185">Reference proteome</keyword>
<evidence type="ECO:0000313" key="3">
    <source>
        <dbReference type="Proteomes" id="UP001144451"/>
    </source>
</evidence>
<feature type="domain" description="Transposase-like Mu C-terminal" evidence="1">
    <location>
        <begin position="56"/>
        <end position="114"/>
    </location>
</feature>
<dbReference type="Gene3D" id="2.30.30.130">
    <property type="entry name" value="Transposase, Mu, C-terminal"/>
    <property type="match status" value="1"/>
</dbReference>
<dbReference type="InterPro" id="IPR015378">
    <property type="entry name" value="Transposase-like_Mu_C"/>
</dbReference>
<dbReference type="InterPro" id="IPR009004">
    <property type="entry name" value="Transposase_Mu_C"/>
</dbReference>
<accession>A0ABQ5RCW8</accession>
<name>A0ABQ5RCW8_9MICO</name>
<dbReference type="Proteomes" id="UP001144451">
    <property type="component" value="Unassembled WGS sequence"/>
</dbReference>
<evidence type="ECO:0000313" key="2">
    <source>
        <dbReference type="EMBL" id="GLI29734.1"/>
    </source>
</evidence>
<dbReference type="Pfam" id="PF09299">
    <property type="entry name" value="Mu-transpos_C"/>
    <property type="match status" value="1"/>
</dbReference>
<sequence length="182" mass="20550">MPTPKLPLAALDSALEAFVATYNDRTHSELGTSPRSAWIADGWLPRMPESLENLDRLLLTVAKTRVVRRDGIRFQGLRYVSPTLAGYVGRSVVIRYDPRDITEIRVFDHDEFVCKAVNQEHHDQKVSLKEIQAARNARRRALRAGINERIALVTAPTETPRITEAPAPAPRSALKIYKEDLR</sequence>